<dbReference type="EMBL" id="JBHTKA010000001">
    <property type="protein sequence ID" value="MFD0998824.1"/>
    <property type="molecule type" value="Genomic_DNA"/>
</dbReference>
<dbReference type="PROSITE" id="PS51435">
    <property type="entry name" value="AP_NUCLEASE_F1_4"/>
    <property type="match status" value="1"/>
</dbReference>
<dbReference type="InterPro" id="IPR036691">
    <property type="entry name" value="Endo/exonu/phosph_ase_sf"/>
</dbReference>
<comment type="cofactor">
    <cofactor evidence="2">
        <name>Mg(2+)</name>
        <dbReference type="ChEBI" id="CHEBI:18420"/>
    </cofactor>
</comment>
<accession>A0ABW3JY38</accession>
<keyword evidence="4" id="KW-0479">Metal-binding</keyword>
<dbReference type="InterPro" id="IPR004808">
    <property type="entry name" value="AP_endonuc_1"/>
</dbReference>
<protein>
    <submittedName>
        <fullName evidence="8">Exodeoxyribonuclease III</fullName>
        <ecNumber evidence="8">3.1.11.2</ecNumber>
    </submittedName>
</protein>
<keyword evidence="6" id="KW-0460">Magnesium</keyword>
<dbReference type="InterPro" id="IPR020848">
    <property type="entry name" value="AP_endonuclease_F1_CS"/>
</dbReference>
<dbReference type="Proteomes" id="UP001597112">
    <property type="component" value="Unassembled WGS sequence"/>
</dbReference>
<dbReference type="PANTHER" id="PTHR22748:SF6">
    <property type="entry name" value="DNA-(APURINIC OR APYRIMIDINIC SITE) ENDONUCLEASE"/>
    <property type="match status" value="1"/>
</dbReference>
<dbReference type="SUPFAM" id="SSF56219">
    <property type="entry name" value="DNase I-like"/>
    <property type="match status" value="1"/>
</dbReference>
<evidence type="ECO:0000256" key="4">
    <source>
        <dbReference type="ARBA" id="ARBA00022723"/>
    </source>
</evidence>
<keyword evidence="9" id="KW-1185">Reference proteome</keyword>
<dbReference type="PROSITE" id="PS00728">
    <property type="entry name" value="AP_NUCLEASE_F1_3"/>
    <property type="match status" value="1"/>
</dbReference>
<dbReference type="Gene3D" id="3.60.10.10">
    <property type="entry name" value="Endonuclease/exonuclease/phosphatase"/>
    <property type="match status" value="1"/>
</dbReference>
<evidence type="ECO:0000256" key="6">
    <source>
        <dbReference type="ARBA" id="ARBA00022842"/>
    </source>
</evidence>
<dbReference type="PANTHER" id="PTHR22748">
    <property type="entry name" value="AP ENDONUCLEASE"/>
    <property type="match status" value="1"/>
</dbReference>
<comment type="similarity">
    <text evidence="3">Belongs to the DNA repair enzymes AP/ExoA family.</text>
</comment>
<evidence type="ECO:0000313" key="8">
    <source>
        <dbReference type="EMBL" id="MFD0998824.1"/>
    </source>
</evidence>
<evidence type="ECO:0000256" key="2">
    <source>
        <dbReference type="ARBA" id="ARBA00001946"/>
    </source>
</evidence>
<keyword evidence="5 8" id="KW-0378">Hydrolase</keyword>
<organism evidence="8 9">
    <name type="scientific">Ohtaekwangia kribbensis</name>
    <dbReference type="NCBI Taxonomy" id="688913"/>
    <lineage>
        <taxon>Bacteria</taxon>
        <taxon>Pseudomonadati</taxon>
        <taxon>Bacteroidota</taxon>
        <taxon>Cytophagia</taxon>
        <taxon>Cytophagales</taxon>
        <taxon>Fulvivirgaceae</taxon>
        <taxon>Ohtaekwangia</taxon>
    </lineage>
</organism>
<sequence length="255" mass="29746">MHLVNWNVNGIRSIIKKDFLKDVKEMDPDILCFQETKAAVEEVRSALELLPGYHVYINSSKARKGYSGTAILSKEEPIQVTYDMGLEEHDQEGRVITAEYPTFFLVTVYTPNSGEGLARLDYRERWDKEFTEYLNWLTRRKPVIACGDFNVAHQAIDIARPKENYNKSAGYTQREIDGFTRLLESGFIDTFRRFYPEEVKYTYWNYLFNARAKNTGWRIDYFLVSESIIDKVKDAAIYNQYLGSDHCPVALRIEL</sequence>
<gene>
    <name evidence="8" type="ORF">ACFQ21_05875</name>
</gene>
<dbReference type="CDD" id="cd09087">
    <property type="entry name" value="Ape1-like_AP-endo"/>
    <property type="match status" value="1"/>
</dbReference>
<dbReference type="EC" id="3.1.11.2" evidence="8"/>
<comment type="caution">
    <text evidence="8">The sequence shown here is derived from an EMBL/GenBank/DDBJ whole genome shotgun (WGS) entry which is preliminary data.</text>
</comment>
<comment type="cofactor">
    <cofactor evidence="1">
        <name>Mn(2+)</name>
        <dbReference type="ChEBI" id="CHEBI:29035"/>
    </cofactor>
</comment>
<feature type="domain" description="Endonuclease/exonuclease/phosphatase" evidence="7">
    <location>
        <begin position="5"/>
        <end position="246"/>
    </location>
</feature>
<dbReference type="InterPro" id="IPR005135">
    <property type="entry name" value="Endo/exonuclease/phosphatase"/>
</dbReference>
<evidence type="ECO:0000256" key="5">
    <source>
        <dbReference type="ARBA" id="ARBA00022801"/>
    </source>
</evidence>
<dbReference type="GO" id="GO:0008311">
    <property type="term" value="F:double-stranded DNA 3'-5' DNA exonuclease activity"/>
    <property type="evidence" value="ECO:0007669"/>
    <property type="project" value="UniProtKB-EC"/>
</dbReference>
<dbReference type="Pfam" id="PF03372">
    <property type="entry name" value="Exo_endo_phos"/>
    <property type="match status" value="1"/>
</dbReference>
<dbReference type="RefSeq" id="WP_377576154.1">
    <property type="nucleotide sequence ID" value="NZ_JBHTKA010000001.1"/>
</dbReference>
<reference evidence="9" key="1">
    <citation type="journal article" date="2019" name="Int. J. Syst. Evol. Microbiol.">
        <title>The Global Catalogue of Microorganisms (GCM) 10K type strain sequencing project: providing services to taxonomists for standard genome sequencing and annotation.</title>
        <authorList>
            <consortium name="The Broad Institute Genomics Platform"/>
            <consortium name="The Broad Institute Genome Sequencing Center for Infectious Disease"/>
            <person name="Wu L."/>
            <person name="Ma J."/>
        </authorList>
    </citation>
    <scope>NUCLEOTIDE SEQUENCE [LARGE SCALE GENOMIC DNA]</scope>
    <source>
        <strain evidence="9">CCUG 58938</strain>
    </source>
</reference>
<evidence type="ECO:0000259" key="7">
    <source>
        <dbReference type="Pfam" id="PF03372"/>
    </source>
</evidence>
<proteinExistence type="inferred from homology"/>
<evidence type="ECO:0000313" key="9">
    <source>
        <dbReference type="Proteomes" id="UP001597112"/>
    </source>
</evidence>
<evidence type="ECO:0000256" key="1">
    <source>
        <dbReference type="ARBA" id="ARBA00001936"/>
    </source>
</evidence>
<evidence type="ECO:0000256" key="3">
    <source>
        <dbReference type="ARBA" id="ARBA00007092"/>
    </source>
</evidence>
<dbReference type="NCBIfam" id="TIGR00195">
    <property type="entry name" value="exoDNase_III"/>
    <property type="match status" value="1"/>
</dbReference>
<name>A0ABW3JY38_9BACT</name>
<dbReference type="NCBIfam" id="TIGR00633">
    <property type="entry name" value="xth"/>
    <property type="match status" value="1"/>
</dbReference>